<dbReference type="InterPro" id="IPR053860">
    <property type="entry name" value="DUF6932"/>
</dbReference>
<sequence length="165" mass="18855">MTTVDEIRSRFVDNKSARRQEVWDDWNKATTLLRSHVPVCAAWLSGSFLTQKDEPDDVDCVYWAADVEIDRARLNATSATVIDVFTQKDALRNLVGLRVDTFVVPWNCCHDLANATIATTNYYQNRGHWDDFWQRMRSGGKGAAAVRDDALPRRGYLEVILDGFR</sequence>
<dbReference type="Pfam" id="PF22014">
    <property type="entry name" value="DUF6932"/>
    <property type="match status" value="1"/>
</dbReference>
<comment type="caution">
    <text evidence="1">The sequence shown here is derived from an EMBL/GenBank/DDBJ whole genome shotgun (WGS) entry which is preliminary data.</text>
</comment>
<keyword evidence="2" id="KW-1185">Reference proteome</keyword>
<gene>
    <name evidence="1" type="ORF">M2272_005693</name>
</gene>
<evidence type="ECO:0000313" key="1">
    <source>
        <dbReference type="EMBL" id="MDH6199026.1"/>
    </source>
</evidence>
<evidence type="ECO:0008006" key="3">
    <source>
        <dbReference type="Google" id="ProtNLM"/>
    </source>
</evidence>
<proteinExistence type="predicted"/>
<dbReference type="Proteomes" id="UP001160130">
    <property type="component" value="Unassembled WGS sequence"/>
</dbReference>
<name>A0ABT6L7U8_9MYCO</name>
<organism evidence="1 2">
    <name type="scientific">Mycolicibacterium frederiksbergense</name>
    <dbReference type="NCBI Taxonomy" id="117567"/>
    <lineage>
        <taxon>Bacteria</taxon>
        <taxon>Bacillati</taxon>
        <taxon>Actinomycetota</taxon>
        <taxon>Actinomycetes</taxon>
        <taxon>Mycobacteriales</taxon>
        <taxon>Mycobacteriaceae</taxon>
        <taxon>Mycolicibacterium</taxon>
    </lineage>
</organism>
<accession>A0ABT6L7U8</accession>
<dbReference type="EMBL" id="JARXVE010000014">
    <property type="protein sequence ID" value="MDH6199026.1"/>
    <property type="molecule type" value="Genomic_DNA"/>
</dbReference>
<evidence type="ECO:0000313" key="2">
    <source>
        <dbReference type="Proteomes" id="UP001160130"/>
    </source>
</evidence>
<reference evidence="1 2" key="1">
    <citation type="submission" date="2023-04" db="EMBL/GenBank/DDBJ databases">
        <title>Forest soil microbial communities from Buena Vista Peninsula, Colon Province, Panama.</title>
        <authorList>
            <person name="Bouskill N."/>
        </authorList>
    </citation>
    <scope>NUCLEOTIDE SEQUENCE [LARGE SCALE GENOMIC DNA]</scope>
    <source>
        <strain evidence="1 2">AC80</strain>
    </source>
</reference>
<protein>
    <recommendedName>
        <fullName evidence="3">Nucleotidyltransferase domain-containing protein</fullName>
    </recommendedName>
</protein>